<dbReference type="Proteomes" id="UP000035963">
    <property type="component" value="Unassembled WGS sequence"/>
</dbReference>
<reference evidence="1 2" key="1">
    <citation type="journal article" date="2015" name="Genome Announc.">
        <title>Draft Genome Sequence of Burkholderia sp. Strain PML1(12), an Ectomycorrhizosphere-Inhabiting Bacterium with Effective Mineral-Weathering Ability.</title>
        <authorList>
            <person name="Uroz S."/>
            <person name="Oger P."/>
        </authorList>
    </citation>
    <scope>NUCLEOTIDE SEQUENCE [LARGE SCALE GENOMIC DNA]</scope>
    <source>
        <strain evidence="2">PML1(12)</strain>
    </source>
</reference>
<dbReference type="EMBL" id="AEJF01000015">
    <property type="protein sequence ID" value="KLU27798.1"/>
    <property type="molecule type" value="Genomic_DNA"/>
</dbReference>
<evidence type="ECO:0000313" key="2">
    <source>
        <dbReference type="Proteomes" id="UP000035963"/>
    </source>
</evidence>
<accession>A0A0J1G6A8</accession>
<keyword evidence="2" id="KW-1185">Reference proteome</keyword>
<name>A0A0J1G6A8_9BURK</name>
<dbReference type="RefSeq" id="WP_047845026.1">
    <property type="nucleotide sequence ID" value="NZ_AEJF01000015.1"/>
</dbReference>
<evidence type="ECO:0000313" key="1">
    <source>
        <dbReference type="EMBL" id="KLU27798.1"/>
    </source>
</evidence>
<protein>
    <submittedName>
        <fullName evidence="1">Uncharacterized protein</fullName>
    </submittedName>
</protein>
<comment type="caution">
    <text evidence="1">The sequence shown here is derived from an EMBL/GenBank/DDBJ whole genome shotgun (WGS) entry which is preliminary data.</text>
</comment>
<proteinExistence type="predicted"/>
<dbReference type="AlphaFoldDB" id="A0A0J1G6A8"/>
<dbReference type="PATRIC" id="fig|908627.4.peg.546"/>
<sequence length="73" mass="8441">MSDENKSGNPRAFSRMRLRDYFAGQALAGDMSEETFSSDAEDEFISERVQLYYRIADAMLMQRIGKGKEDEDY</sequence>
<organism evidence="1 2">
    <name type="scientific">Caballeronia mineralivorans PML1(12)</name>
    <dbReference type="NCBI Taxonomy" id="908627"/>
    <lineage>
        <taxon>Bacteria</taxon>
        <taxon>Pseudomonadati</taxon>
        <taxon>Pseudomonadota</taxon>
        <taxon>Betaproteobacteria</taxon>
        <taxon>Burkholderiales</taxon>
        <taxon>Burkholderiaceae</taxon>
        <taxon>Caballeronia</taxon>
    </lineage>
</organism>
<dbReference type="OrthoDB" id="7031433at2"/>
<gene>
    <name evidence="1" type="ORF">EOS_02460</name>
</gene>